<dbReference type="RefSeq" id="WP_077346864.1">
    <property type="nucleotide sequence ID" value="NZ_CP019607.1"/>
</dbReference>
<dbReference type="AlphaFoldDB" id="A0A1Q2CTU6"/>
<dbReference type="KEGG" id="tfa:BW733_00265"/>
<reference evidence="2 3" key="1">
    <citation type="journal article" date="2008" name="Int. J. Syst. Evol. Microbiol.">
        <title>Tessaracoccus flavescens sp. nov., isolated from marine sediment.</title>
        <authorList>
            <person name="Lee D.W."/>
            <person name="Lee S.D."/>
        </authorList>
    </citation>
    <scope>NUCLEOTIDE SEQUENCE [LARGE SCALE GENOMIC DNA]</scope>
    <source>
        <strain evidence="2 3">SST-39T</strain>
    </source>
</reference>
<dbReference type="STRING" id="399497.BW733_00265"/>
<dbReference type="Proteomes" id="UP000188235">
    <property type="component" value="Chromosome"/>
</dbReference>
<organism evidence="2 3">
    <name type="scientific">Tessaracoccus flavescens</name>
    <dbReference type="NCBI Taxonomy" id="399497"/>
    <lineage>
        <taxon>Bacteria</taxon>
        <taxon>Bacillati</taxon>
        <taxon>Actinomycetota</taxon>
        <taxon>Actinomycetes</taxon>
        <taxon>Propionibacteriales</taxon>
        <taxon>Propionibacteriaceae</taxon>
        <taxon>Tessaracoccus</taxon>
    </lineage>
</organism>
<keyword evidence="1" id="KW-0732">Signal</keyword>
<feature type="signal peptide" evidence="1">
    <location>
        <begin position="1"/>
        <end position="24"/>
    </location>
</feature>
<name>A0A1Q2CTU6_9ACTN</name>
<protein>
    <submittedName>
        <fullName evidence="2">Uncharacterized protein</fullName>
    </submittedName>
</protein>
<proteinExistence type="predicted"/>
<evidence type="ECO:0000256" key="1">
    <source>
        <dbReference type="SAM" id="SignalP"/>
    </source>
</evidence>
<keyword evidence="3" id="KW-1185">Reference proteome</keyword>
<evidence type="ECO:0000313" key="3">
    <source>
        <dbReference type="Proteomes" id="UP000188235"/>
    </source>
</evidence>
<accession>A0A1Q2CTU6</accession>
<gene>
    <name evidence="2" type="ORF">BW733_00265</name>
</gene>
<sequence>MQFHRRIAAALAAGALLATSGVLAEAAPVYDPPKPAVTVYNTPGVQFVNGRTWRTQCDMYSSNVVRCRTEIWATQVIRQGTRYRQINGWAFNNLTYLPSDRDLWKGNNLAHNANWTSTDGRRWRTECDTSTTGRGGCRSYIYAWVVASVDGGYRTQQRWIFNNQVQFSSSAVPDVTTVPKSALARAVLTPTGFGPIQIGTKVSDMHGAYLAPGNLCSEHRASAEVRALGVDLMDYRNATIGNLWSGSNTTPIGDASGVSTFRLGMTLADLRAAFPGKVKLVTRNSEGGAFQGAAIQEGGVELLFHKDWEDGDMMKLLPTDVLTVARAREASADHFYGC</sequence>
<dbReference type="OrthoDB" id="3722468at2"/>
<dbReference type="EMBL" id="CP019607">
    <property type="protein sequence ID" value="AQP49505.1"/>
    <property type="molecule type" value="Genomic_DNA"/>
</dbReference>
<evidence type="ECO:0000313" key="2">
    <source>
        <dbReference type="EMBL" id="AQP49505.1"/>
    </source>
</evidence>
<feature type="chain" id="PRO_5038574253" evidence="1">
    <location>
        <begin position="25"/>
        <end position="338"/>
    </location>
</feature>